<keyword evidence="1" id="KW-0732">Signal</keyword>
<protein>
    <submittedName>
        <fullName evidence="2">Putative secreted protein</fullName>
    </submittedName>
</protein>
<organism evidence="2">
    <name type="scientific">Ixodes ricinus</name>
    <name type="common">Common tick</name>
    <name type="synonym">Acarus ricinus</name>
    <dbReference type="NCBI Taxonomy" id="34613"/>
    <lineage>
        <taxon>Eukaryota</taxon>
        <taxon>Metazoa</taxon>
        <taxon>Ecdysozoa</taxon>
        <taxon>Arthropoda</taxon>
        <taxon>Chelicerata</taxon>
        <taxon>Arachnida</taxon>
        <taxon>Acari</taxon>
        <taxon>Parasitiformes</taxon>
        <taxon>Ixodida</taxon>
        <taxon>Ixodoidea</taxon>
        <taxon>Ixodidae</taxon>
        <taxon>Ixodinae</taxon>
        <taxon>Ixodes</taxon>
    </lineage>
</organism>
<sequence length="98" mass="11220">MAGFARVPALALCVLCFVAQISTSTVSQKKVSFEGARNVTIAYRLDGNGFKYATEREISTVKVWLQEVQYQVTYICKHDNSIICIIKKHFFFQIFQNF</sequence>
<feature type="chain" id="PRO_5025645825" evidence="1">
    <location>
        <begin position="24"/>
        <end position="98"/>
    </location>
</feature>
<name>A0A6B0U590_IXORI</name>
<dbReference type="EMBL" id="GIFC01005629">
    <property type="protein sequence ID" value="MXU87712.1"/>
    <property type="molecule type" value="Transcribed_RNA"/>
</dbReference>
<evidence type="ECO:0000313" key="2">
    <source>
        <dbReference type="EMBL" id="MXU87712.1"/>
    </source>
</evidence>
<dbReference type="AlphaFoldDB" id="A0A6B0U590"/>
<evidence type="ECO:0000256" key="1">
    <source>
        <dbReference type="SAM" id="SignalP"/>
    </source>
</evidence>
<reference evidence="2" key="1">
    <citation type="submission" date="2019-12" db="EMBL/GenBank/DDBJ databases">
        <title>An insight into the sialome of adult female Ixodes ricinus ticks feeding for 6 days.</title>
        <authorList>
            <person name="Perner J."/>
            <person name="Ribeiro J.M.C."/>
        </authorList>
    </citation>
    <scope>NUCLEOTIDE SEQUENCE</scope>
    <source>
        <strain evidence="2">Semi-engorged</strain>
        <tissue evidence="2">Salivary glands</tissue>
    </source>
</reference>
<proteinExistence type="predicted"/>
<accession>A0A6B0U590</accession>
<feature type="signal peptide" evidence="1">
    <location>
        <begin position="1"/>
        <end position="23"/>
    </location>
</feature>